<dbReference type="Proteomes" id="UP000094444">
    <property type="component" value="Unassembled WGS sequence"/>
</dbReference>
<comment type="caution">
    <text evidence="14">The sequence shown here is derived from an EMBL/GenBank/DDBJ whole genome shotgun (WGS) entry which is preliminary data.</text>
</comment>
<dbReference type="InterPro" id="IPR022656">
    <property type="entry name" value="XPA_C"/>
</dbReference>
<dbReference type="GO" id="GO:0008270">
    <property type="term" value="F:zinc ion binding"/>
    <property type="evidence" value="ECO:0007669"/>
    <property type="project" value="UniProtKB-KW"/>
</dbReference>
<dbReference type="PANTHER" id="PTHR10142">
    <property type="entry name" value="DNA REPAIR PROTEIN COMPLEMENTING XP-A CELLS"/>
    <property type="match status" value="1"/>
</dbReference>
<evidence type="ECO:0000256" key="10">
    <source>
        <dbReference type="ARBA" id="ARBA00072989"/>
    </source>
</evidence>
<feature type="coiled-coil region" evidence="11">
    <location>
        <begin position="326"/>
        <end position="353"/>
    </location>
</feature>
<comment type="subcellular location">
    <subcellularLocation>
        <location evidence="1">Nucleus</location>
    </subcellularLocation>
</comment>
<keyword evidence="15" id="KW-1185">Reference proteome</keyword>
<feature type="region of interest" description="Disordered" evidence="12">
    <location>
        <begin position="153"/>
        <end position="190"/>
    </location>
</feature>
<feature type="compositionally biased region" description="Polar residues" evidence="12">
    <location>
        <begin position="53"/>
        <end position="66"/>
    </location>
</feature>
<dbReference type="GO" id="GO:0003684">
    <property type="term" value="F:damaged DNA binding"/>
    <property type="evidence" value="ECO:0007669"/>
    <property type="project" value="InterPro"/>
</dbReference>
<evidence type="ECO:0000256" key="11">
    <source>
        <dbReference type="SAM" id="Coils"/>
    </source>
</evidence>
<keyword evidence="5" id="KW-0863">Zinc-finger</keyword>
<evidence type="ECO:0000256" key="4">
    <source>
        <dbReference type="ARBA" id="ARBA00022763"/>
    </source>
</evidence>
<keyword evidence="8" id="KW-0234">DNA repair</keyword>
<evidence type="ECO:0000256" key="5">
    <source>
        <dbReference type="ARBA" id="ARBA00022771"/>
    </source>
</evidence>
<evidence type="ECO:0000256" key="3">
    <source>
        <dbReference type="ARBA" id="ARBA00022723"/>
    </source>
</evidence>
<dbReference type="FunCoup" id="A0A2P5I4I6">
    <property type="interactions" value="87"/>
</dbReference>
<keyword evidence="11" id="KW-0175">Coiled coil</keyword>
<keyword evidence="3" id="KW-0479">Metal-binding</keyword>
<dbReference type="GO" id="GO:0070914">
    <property type="term" value="P:UV-damage excision repair"/>
    <property type="evidence" value="ECO:0007669"/>
    <property type="project" value="TreeGrafter"/>
</dbReference>
<dbReference type="InterPro" id="IPR009061">
    <property type="entry name" value="DNA-bd_dom_put_sf"/>
</dbReference>
<dbReference type="GO" id="GO:0000110">
    <property type="term" value="C:nucleotide-excision repair factor 1 complex"/>
    <property type="evidence" value="ECO:0007669"/>
    <property type="project" value="TreeGrafter"/>
</dbReference>
<keyword evidence="6" id="KW-0862">Zinc</keyword>
<evidence type="ECO:0000256" key="6">
    <source>
        <dbReference type="ARBA" id="ARBA00022833"/>
    </source>
</evidence>
<evidence type="ECO:0000256" key="9">
    <source>
        <dbReference type="ARBA" id="ARBA00023242"/>
    </source>
</evidence>
<feature type="region of interest" description="Disordered" evidence="12">
    <location>
        <begin position="1"/>
        <end position="129"/>
    </location>
</feature>
<feature type="compositionally biased region" description="Basic and acidic residues" evidence="12">
    <location>
        <begin position="100"/>
        <end position="113"/>
    </location>
</feature>
<dbReference type="SUPFAM" id="SSF46955">
    <property type="entry name" value="Putative DNA-binding domain"/>
    <property type="match status" value="1"/>
</dbReference>
<evidence type="ECO:0000256" key="12">
    <source>
        <dbReference type="SAM" id="MobiDB-lite"/>
    </source>
</evidence>
<comment type="similarity">
    <text evidence="2">Belongs to the XPA family.</text>
</comment>
<dbReference type="Gene3D" id="3.90.530.10">
    <property type="entry name" value="XPA C-terminal domain"/>
    <property type="match status" value="1"/>
</dbReference>
<gene>
    <name evidence="14" type="ORF">DHEL01_v204185</name>
</gene>
<sequence>MVRPSTPPPLATSQHAAVNASPPTPAATRKLEESRLRAKDLRSQREAAARASGTDQPITRSSSGFVNTEDVHVVAPGNNRSSLRNKKRPFESITQSHVPESNRDARSPAKRQDVVGGGNGGDSGSSAAPRAMNRKFARFVDYNFSNMTDTKGGFLSTEDDPFNKSLGGGSSSNSAPGPNNPDEPQRPKHMTEAEWERMQLLRKLQKQKSGPFEPGLSAIADKAERKKCRECGNLEIDWVWEEVFGCCVCGGCKDKFPEKYSLLTKTECREDYLITDPELRDKDLLPHLSRPNPHKTHWHDMMLFLRYQVEEYAFGTKWGSAEALDAEFARREAAKKKRKEEKFRDRLLDLKKKTRADAFRRGTGTLAGGDARFGEGIAAGAGVRKHVHEWGRAVVDEASGMSTKSCVGCGMEVEEFEL</sequence>
<dbReference type="NCBIfam" id="TIGR00598">
    <property type="entry name" value="rad14"/>
    <property type="match status" value="1"/>
</dbReference>
<keyword evidence="9" id="KW-0539">Nucleus</keyword>
<feature type="domain" description="XPA C-terminal" evidence="13">
    <location>
        <begin position="259"/>
        <end position="309"/>
    </location>
</feature>
<evidence type="ECO:0000313" key="14">
    <source>
        <dbReference type="EMBL" id="POS77408.1"/>
    </source>
</evidence>
<dbReference type="InterPro" id="IPR037129">
    <property type="entry name" value="XPA_sf"/>
</dbReference>
<proteinExistence type="inferred from homology"/>
<protein>
    <recommendedName>
        <fullName evidence="10">DNA repair protein RAD14</fullName>
    </recommendedName>
</protein>
<dbReference type="FunFam" id="3.90.530.10:FF:000003">
    <property type="entry name" value="Dna repair rad14 protein"/>
    <property type="match status" value="1"/>
</dbReference>
<dbReference type="GO" id="GO:0000715">
    <property type="term" value="P:nucleotide-excision repair, DNA damage recognition"/>
    <property type="evidence" value="ECO:0007669"/>
    <property type="project" value="TreeGrafter"/>
</dbReference>
<dbReference type="GO" id="GO:1901255">
    <property type="term" value="P:nucleotide-excision repair involved in interstrand cross-link repair"/>
    <property type="evidence" value="ECO:0007669"/>
    <property type="project" value="TreeGrafter"/>
</dbReference>
<feature type="compositionally biased region" description="Pro residues" evidence="12">
    <location>
        <begin position="1"/>
        <end position="10"/>
    </location>
</feature>
<dbReference type="OrthoDB" id="5368863at2759"/>
<name>A0A2P5I4I6_DIAHE</name>
<dbReference type="InParanoid" id="A0A2P5I4I6"/>
<keyword evidence="7" id="KW-0238">DNA-binding</keyword>
<evidence type="ECO:0000313" key="15">
    <source>
        <dbReference type="Proteomes" id="UP000094444"/>
    </source>
</evidence>
<organism evidence="14 15">
    <name type="scientific">Diaporthe helianthi</name>
    <dbReference type="NCBI Taxonomy" id="158607"/>
    <lineage>
        <taxon>Eukaryota</taxon>
        <taxon>Fungi</taxon>
        <taxon>Dikarya</taxon>
        <taxon>Ascomycota</taxon>
        <taxon>Pezizomycotina</taxon>
        <taxon>Sordariomycetes</taxon>
        <taxon>Sordariomycetidae</taxon>
        <taxon>Diaporthales</taxon>
        <taxon>Diaporthaceae</taxon>
        <taxon>Diaporthe</taxon>
    </lineage>
</organism>
<keyword evidence="4" id="KW-0227">DNA damage</keyword>
<dbReference type="GO" id="GO:0006284">
    <property type="term" value="P:base-excision repair"/>
    <property type="evidence" value="ECO:0007669"/>
    <property type="project" value="TreeGrafter"/>
</dbReference>
<evidence type="ECO:0000256" key="8">
    <source>
        <dbReference type="ARBA" id="ARBA00023204"/>
    </source>
</evidence>
<feature type="compositionally biased region" description="Basic and acidic residues" evidence="12">
    <location>
        <begin position="29"/>
        <end position="48"/>
    </location>
</feature>
<evidence type="ECO:0000259" key="13">
    <source>
        <dbReference type="Pfam" id="PF05181"/>
    </source>
</evidence>
<dbReference type="Pfam" id="PF05181">
    <property type="entry name" value="XPA_C"/>
    <property type="match status" value="1"/>
</dbReference>
<reference evidence="14" key="1">
    <citation type="submission" date="2017-09" db="EMBL/GenBank/DDBJ databases">
        <title>Polyketide synthases of a Diaporthe helianthi virulent isolate.</title>
        <authorList>
            <person name="Baroncelli R."/>
        </authorList>
    </citation>
    <scope>NUCLEOTIDE SEQUENCE [LARGE SCALE GENOMIC DNA]</scope>
    <source>
        <strain evidence="14">7/96</strain>
    </source>
</reference>
<dbReference type="PANTHER" id="PTHR10142:SF0">
    <property type="entry name" value="DNA REPAIR PROTEIN COMPLEMENTING XP-A CELLS"/>
    <property type="match status" value="1"/>
</dbReference>
<dbReference type="CDD" id="cd21077">
    <property type="entry name" value="DBD_Rad14"/>
    <property type="match status" value="1"/>
</dbReference>
<evidence type="ECO:0000256" key="7">
    <source>
        <dbReference type="ARBA" id="ARBA00023125"/>
    </source>
</evidence>
<dbReference type="STRING" id="158607.A0A2P5I4I6"/>
<dbReference type="InterPro" id="IPR000465">
    <property type="entry name" value="XPA/RAD14"/>
</dbReference>
<dbReference type="EMBL" id="MAVT02000272">
    <property type="protein sequence ID" value="POS77408.1"/>
    <property type="molecule type" value="Genomic_DNA"/>
</dbReference>
<evidence type="ECO:0000256" key="1">
    <source>
        <dbReference type="ARBA" id="ARBA00004123"/>
    </source>
</evidence>
<accession>A0A2P5I4I6</accession>
<evidence type="ECO:0000256" key="2">
    <source>
        <dbReference type="ARBA" id="ARBA00005548"/>
    </source>
</evidence>
<dbReference type="AlphaFoldDB" id="A0A2P5I4I6"/>